<evidence type="ECO:0000313" key="1">
    <source>
        <dbReference type="EMBL" id="KAF2667689.1"/>
    </source>
</evidence>
<evidence type="ECO:0000313" key="2">
    <source>
        <dbReference type="Proteomes" id="UP000799302"/>
    </source>
</evidence>
<protein>
    <submittedName>
        <fullName evidence="1">Uncharacterized protein</fullName>
    </submittedName>
</protein>
<proteinExistence type="predicted"/>
<dbReference type="AlphaFoldDB" id="A0A6A6U619"/>
<name>A0A6A6U619_9PEZI</name>
<sequence>MSSTSPTHQATKPDVEMIKDVRRAYQRYDDRLKECSDQTKDLDAKLAPLRSSIAEIRTQKQSTENFSETVKRDDDDTAKMKYLRLMVEMTEQIGLHAVNAAEEALVERKDIICRLESTRQLLEDDSEFGRLKKDWIPGHYVQLMLKIMQDSSSNVRQWMRNYHQAKQYVDDYAATVTGLEE</sequence>
<accession>A0A6A6U619</accession>
<organism evidence="1 2">
    <name type="scientific">Microthyrium microscopicum</name>
    <dbReference type="NCBI Taxonomy" id="703497"/>
    <lineage>
        <taxon>Eukaryota</taxon>
        <taxon>Fungi</taxon>
        <taxon>Dikarya</taxon>
        <taxon>Ascomycota</taxon>
        <taxon>Pezizomycotina</taxon>
        <taxon>Dothideomycetes</taxon>
        <taxon>Dothideomycetes incertae sedis</taxon>
        <taxon>Microthyriales</taxon>
        <taxon>Microthyriaceae</taxon>
        <taxon>Microthyrium</taxon>
    </lineage>
</organism>
<dbReference type="Proteomes" id="UP000799302">
    <property type="component" value="Unassembled WGS sequence"/>
</dbReference>
<reference evidence="1" key="1">
    <citation type="journal article" date="2020" name="Stud. Mycol.">
        <title>101 Dothideomycetes genomes: a test case for predicting lifestyles and emergence of pathogens.</title>
        <authorList>
            <person name="Haridas S."/>
            <person name="Albert R."/>
            <person name="Binder M."/>
            <person name="Bloem J."/>
            <person name="Labutti K."/>
            <person name="Salamov A."/>
            <person name="Andreopoulos B."/>
            <person name="Baker S."/>
            <person name="Barry K."/>
            <person name="Bills G."/>
            <person name="Bluhm B."/>
            <person name="Cannon C."/>
            <person name="Castanera R."/>
            <person name="Culley D."/>
            <person name="Daum C."/>
            <person name="Ezra D."/>
            <person name="Gonzalez J."/>
            <person name="Henrissat B."/>
            <person name="Kuo A."/>
            <person name="Liang C."/>
            <person name="Lipzen A."/>
            <person name="Lutzoni F."/>
            <person name="Magnuson J."/>
            <person name="Mondo S."/>
            <person name="Nolan M."/>
            <person name="Ohm R."/>
            <person name="Pangilinan J."/>
            <person name="Park H.-J."/>
            <person name="Ramirez L."/>
            <person name="Alfaro M."/>
            <person name="Sun H."/>
            <person name="Tritt A."/>
            <person name="Yoshinaga Y."/>
            <person name="Zwiers L.-H."/>
            <person name="Turgeon B."/>
            <person name="Goodwin S."/>
            <person name="Spatafora J."/>
            <person name="Crous P."/>
            <person name="Grigoriev I."/>
        </authorList>
    </citation>
    <scope>NUCLEOTIDE SEQUENCE</scope>
    <source>
        <strain evidence="1">CBS 115976</strain>
    </source>
</reference>
<keyword evidence="2" id="KW-1185">Reference proteome</keyword>
<gene>
    <name evidence="1" type="ORF">BT63DRAFT_456989</name>
</gene>
<dbReference type="EMBL" id="MU004237">
    <property type="protein sequence ID" value="KAF2667689.1"/>
    <property type="molecule type" value="Genomic_DNA"/>
</dbReference>